<dbReference type="InterPro" id="IPR044189">
    <property type="entry name" value="XPO4/7-like"/>
</dbReference>
<gene>
    <name evidence="9" type="ORF">KIPB_007129</name>
</gene>
<evidence type="ECO:0000313" key="9">
    <source>
        <dbReference type="EMBL" id="GIQ85461.1"/>
    </source>
</evidence>
<dbReference type="EMBL" id="BDIP01001952">
    <property type="protein sequence ID" value="GIQ85461.1"/>
    <property type="molecule type" value="Genomic_DNA"/>
</dbReference>
<dbReference type="GO" id="GO:0005049">
    <property type="term" value="F:nuclear export signal receptor activity"/>
    <property type="evidence" value="ECO:0007669"/>
    <property type="project" value="InterPro"/>
</dbReference>
<dbReference type="Proteomes" id="UP000265618">
    <property type="component" value="Unassembled WGS sequence"/>
</dbReference>
<proteinExistence type="inferred from homology"/>
<evidence type="ECO:0000256" key="7">
    <source>
        <dbReference type="ARBA" id="ARBA00023242"/>
    </source>
</evidence>
<sequence>MGCCQSTRRAAETPEVVEATADEFVVLQDSEEVERASSVFAAFVKTNMKVIGERYEDPEDVVEQSAMEKQLLNQFPTLTKGEFKKNGANLFSELVGISETYVDMFARQLTTVQHDGVEMSLSSVEAQLAWLVDIVARVMGEVAPVTSQRDFDAPIARHIFQLMSITEHIPIVTPSRAYLERSLIAYMQCYKRLYVISPHKWSAEDAGELKFHPQVPPPETTYDDMETAATRFCVPDYAIDFMVHRVFKVLTSLPNDVTLTTNAVQLFSDLSAVYQSQSVLAKLPSVRQLMHMEPLSLFSPAIPYPRAKEFADLAVDLYRVVVKLVSKTDRTALFTFVRPFIKQLGECSLLQCS</sequence>
<dbReference type="InterPro" id="IPR057947">
    <property type="entry name" value="TPR_XPO7/RBP17"/>
</dbReference>
<dbReference type="Pfam" id="PF25795">
    <property type="entry name" value="TPR_XPO7"/>
    <property type="match status" value="1"/>
</dbReference>
<keyword evidence="7" id="KW-0539">Nucleus</keyword>
<feature type="domain" description="Exportin-7/Ran-binding protein 17 TPR repeats" evidence="8">
    <location>
        <begin position="56"/>
        <end position="291"/>
    </location>
</feature>
<dbReference type="PANTHER" id="PTHR12596">
    <property type="entry name" value="EXPORTIN 4,7-RELATED"/>
    <property type="match status" value="1"/>
</dbReference>
<comment type="caution">
    <text evidence="9">The sequence shown here is derived from an EMBL/GenBank/DDBJ whole genome shotgun (WGS) entry which is preliminary data.</text>
</comment>
<keyword evidence="4" id="KW-0813">Transport</keyword>
<reference evidence="9 10" key="1">
    <citation type="journal article" date="2018" name="PLoS ONE">
        <title>The draft genome of Kipferlia bialata reveals reductive genome evolution in fornicate parasites.</title>
        <authorList>
            <person name="Tanifuji G."/>
            <person name="Takabayashi S."/>
            <person name="Kume K."/>
            <person name="Takagi M."/>
            <person name="Nakayama T."/>
            <person name="Kamikawa R."/>
            <person name="Inagaki Y."/>
            <person name="Hashimoto T."/>
        </authorList>
    </citation>
    <scope>NUCLEOTIDE SEQUENCE [LARGE SCALE GENOMIC DNA]</scope>
    <source>
        <strain evidence="9">NY0173</strain>
    </source>
</reference>
<organism evidence="9 10">
    <name type="scientific">Kipferlia bialata</name>
    <dbReference type="NCBI Taxonomy" id="797122"/>
    <lineage>
        <taxon>Eukaryota</taxon>
        <taxon>Metamonada</taxon>
        <taxon>Carpediemonas-like organisms</taxon>
        <taxon>Kipferlia</taxon>
    </lineage>
</organism>
<comment type="subcellular location">
    <subcellularLocation>
        <location evidence="2">Cytoplasm</location>
    </subcellularLocation>
    <subcellularLocation>
        <location evidence="1">Nucleus</location>
    </subcellularLocation>
</comment>
<dbReference type="GO" id="GO:0006611">
    <property type="term" value="P:protein export from nucleus"/>
    <property type="evidence" value="ECO:0007669"/>
    <property type="project" value="TreeGrafter"/>
</dbReference>
<comment type="similarity">
    <text evidence="3">Belongs to the exportin family.</text>
</comment>
<evidence type="ECO:0000256" key="1">
    <source>
        <dbReference type="ARBA" id="ARBA00004123"/>
    </source>
</evidence>
<evidence type="ECO:0000256" key="2">
    <source>
        <dbReference type="ARBA" id="ARBA00004496"/>
    </source>
</evidence>
<evidence type="ECO:0000256" key="3">
    <source>
        <dbReference type="ARBA" id="ARBA00009466"/>
    </source>
</evidence>
<protein>
    <recommendedName>
        <fullName evidence="8">Exportin-7/Ran-binding protein 17 TPR repeats domain-containing protein</fullName>
    </recommendedName>
</protein>
<evidence type="ECO:0000256" key="6">
    <source>
        <dbReference type="ARBA" id="ARBA00022927"/>
    </source>
</evidence>
<evidence type="ECO:0000313" key="10">
    <source>
        <dbReference type="Proteomes" id="UP000265618"/>
    </source>
</evidence>
<name>A0A9K3CZV3_9EUKA</name>
<keyword evidence="5" id="KW-0963">Cytoplasm</keyword>
<evidence type="ECO:0000256" key="4">
    <source>
        <dbReference type="ARBA" id="ARBA00022448"/>
    </source>
</evidence>
<dbReference type="GO" id="GO:0005643">
    <property type="term" value="C:nuclear pore"/>
    <property type="evidence" value="ECO:0007669"/>
    <property type="project" value="TreeGrafter"/>
</dbReference>
<dbReference type="GO" id="GO:0005737">
    <property type="term" value="C:cytoplasm"/>
    <property type="evidence" value="ECO:0007669"/>
    <property type="project" value="UniProtKB-SubCell"/>
</dbReference>
<keyword evidence="10" id="KW-1185">Reference proteome</keyword>
<dbReference type="PANTHER" id="PTHR12596:SF2">
    <property type="entry name" value="EXPORTIN-7 ISOFORM X1"/>
    <property type="match status" value="1"/>
</dbReference>
<keyword evidence="6" id="KW-0653">Protein transport</keyword>
<evidence type="ECO:0000256" key="5">
    <source>
        <dbReference type="ARBA" id="ARBA00022490"/>
    </source>
</evidence>
<dbReference type="AlphaFoldDB" id="A0A9K3CZV3"/>
<evidence type="ECO:0000259" key="8">
    <source>
        <dbReference type="Pfam" id="PF25795"/>
    </source>
</evidence>
<accession>A0A9K3CZV3</accession>